<keyword evidence="2" id="KW-1185">Reference proteome</keyword>
<sequence length="340" mass="39562">MTDVQNILVATNQLNKIGGSETFAFSLIEELKKREFVVEYFTFLKGAVSQQIEEKLGVQFMSRKKYDLILANHQTCIELLFTRGYIIQICHGIFPYLEQPSKYADFHIAISQEVQDHLKKKNFKSRKIYNGIDCERFKPEKKIKPKLTTILSLCQSNSANAIIKEICREHNLSLLVINKFETQVWEVEKAINKSDLVIGLGRSIYEAMASGRPVVIYDHRPYSKSFGDGYLDANNIKESIKNNCSGRRFKFQFSKGDLVTEIFKYDLKTGDFLRNFALKNLNITSMVDEYLEIFLAEQEKNRGFKRDFRKLMYSMGINKKKKVQALKRQMAKILAYFVRK</sequence>
<reference evidence="1 2" key="1">
    <citation type="submission" date="2015-10" db="EMBL/GenBank/DDBJ databases">
        <title>Draft genome sequence of Salegentibacter salinarum KCTC 12975.</title>
        <authorList>
            <person name="Lin W."/>
            <person name="Zheng Q."/>
        </authorList>
    </citation>
    <scope>NUCLEOTIDE SEQUENCE [LARGE SCALE GENOMIC DNA]</scope>
    <source>
        <strain evidence="1 2">KCTC 12975</strain>
    </source>
</reference>
<gene>
    <name evidence="1" type="ORF">APR41_11995</name>
</gene>
<dbReference type="EMBL" id="LKTS01000002">
    <property type="protein sequence ID" value="PKD21130.1"/>
    <property type="molecule type" value="Genomic_DNA"/>
</dbReference>
<dbReference type="AlphaFoldDB" id="A0A2N0U299"/>
<evidence type="ECO:0000313" key="1">
    <source>
        <dbReference type="EMBL" id="PKD21130.1"/>
    </source>
</evidence>
<organism evidence="1 2">
    <name type="scientific">Salegentibacter salinarum</name>
    <dbReference type="NCBI Taxonomy" id="447422"/>
    <lineage>
        <taxon>Bacteria</taxon>
        <taxon>Pseudomonadati</taxon>
        <taxon>Bacteroidota</taxon>
        <taxon>Flavobacteriia</taxon>
        <taxon>Flavobacteriales</taxon>
        <taxon>Flavobacteriaceae</taxon>
        <taxon>Salegentibacter</taxon>
    </lineage>
</organism>
<dbReference type="STRING" id="447422.SAMN05660903_02446"/>
<dbReference type="OrthoDB" id="59694at2"/>
<proteinExistence type="predicted"/>
<dbReference type="Proteomes" id="UP000232673">
    <property type="component" value="Unassembled WGS sequence"/>
</dbReference>
<accession>A0A2N0U299</accession>
<dbReference type="SUPFAM" id="SSF53756">
    <property type="entry name" value="UDP-Glycosyltransferase/glycogen phosphorylase"/>
    <property type="match status" value="1"/>
</dbReference>
<dbReference type="RefSeq" id="WP_079713488.1">
    <property type="nucleotide sequence ID" value="NZ_FUZC01000009.1"/>
</dbReference>
<protein>
    <recommendedName>
        <fullName evidence="3">UDP-glycosyltransferase</fullName>
    </recommendedName>
</protein>
<evidence type="ECO:0000313" key="2">
    <source>
        <dbReference type="Proteomes" id="UP000232673"/>
    </source>
</evidence>
<name>A0A2N0U299_9FLAO</name>
<comment type="caution">
    <text evidence="1">The sequence shown here is derived from an EMBL/GenBank/DDBJ whole genome shotgun (WGS) entry which is preliminary data.</text>
</comment>
<evidence type="ECO:0008006" key="3">
    <source>
        <dbReference type="Google" id="ProtNLM"/>
    </source>
</evidence>
<dbReference type="Gene3D" id="3.40.50.2000">
    <property type="entry name" value="Glycogen Phosphorylase B"/>
    <property type="match status" value="1"/>
</dbReference>